<gene>
    <name evidence="1" type="ORF">FTOL_09953</name>
</gene>
<sequence>MVRQIVVRRMPEPSLRGSFRFALSGLLLHFVALNPQHERSSGVEWYYLYDAVLSDQLSYG</sequence>
<dbReference type="AlphaFoldDB" id="A0AAE8SLL0"/>
<dbReference type="Proteomes" id="UP001187734">
    <property type="component" value="Unassembled WGS sequence"/>
</dbReference>
<protein>
    <submittedName>
        <fullName evidence="1">Uncharacterized protein</fullName>
    </submittedName>
</protein>
<proteinExistence type="predicted"/>
<comment type="caution">
    <text evidence="1">The sequence shown here is derived from an EMBL/GenBank/DDBJ whole genome shotgun (WGS) entry which is preliminary data.</text>
</comment>
<keyword evidence="2" id="KW-1185">Reference proteome</keyword>
<reference evidence="1" key="1">
    <citation type="submission" date="2018-03" db="EMBL/GenBank/DDBJ databases">
        <authorList>
            <person name="Guldener U."/>
        </authorList>
    </citation>
    <scope>NUCLEOTIDE SEQUENCE</scope>
</reference>
<dbReference type="EMBL" id="ONZP01000368">
    <property type="protein sequence ID" value="SPJ82548.1"/>
    <property type="molecule type" value="Genomic_DNA"/>
</dbReference>
<organism evidence="1 2">
    <name type="scientific">Fusarium torulosum</name>
    <dbReference type="NCBI Taxonomy" id="33205"/>
    <lineage>
        <taxon>Eukaryota</taxon>
        <taxon>Fungi</taxon>
        <taxon>Dikarya</taxon>
        <taxon>Ascomycota</taxon>
        <taxon>Pezizomycotina</taxon>
        <taxon>Sordariomycetes</taxon>
        <taxon>Hypocreomycetidae</taxon>
        <taxon>Hypocreales</taxon>
        <taxon>Nectriaceae</taxon>
        <taxon>Fusarium</taxon>
    </lineage>
</organism>
<evidence type="ECO:0000313" key="1">
    <source>
        <dbReference type="EMBL" id="SPJ82548.1"/>
    </source>
</evidence>
<name>A0AAE8SLL0_9HYPO</name>
<evidence type="ECO:0000313" key="2">
    <source>
        <dbReference type="Proteomes" id="UP001187734"/>
    </source>
</evidence>
<accession>A0AAE8SLL0</accession>